<evidence type="ECO:0000256" key="3">
    <source>
        <dbReference type="ARBA" id="ARBA00023015"/>
    </source>
</evidence>
<feature type="compositionally biased region" description="Polar residues" evidence="6">
    <location>
        <begin position="610"/>
        <end position="630"/>
    </location>
</feature>
<dbReference type="EMBL" id="EQ974511">
    <property type="protein sequence ID" value="EEF28998.1"/>
    <property type="molecule type" value="Genomic_DNA"/>
</dbReference>
<dbReference type="InterPro" id="IPR036628">
    <property type="entry name" value="Clp_N_dom_sf"/>
</dbReference>
<dbReference type="GO" id="GO:0016887">
    <property type="term" value="F:ATP hydrolysis activity"/>
    <property type="evidence" value="ECO:0007669"/>
    <property type="project" value="InterPro"/>
</dbReference>
<dbReference type="InterPro" id="IPR051650">
    <property type="entry name" value="SL_signaling_regulator"/>
</dbReference>
<proteinExistence type="inferred from homology"/>
<dbReference type="Proteomes" id="UP000008311">
    <property type="component" value="Unassembled WGS sequence"/>
</dbReference>
<feature type="region of interest" description="Disordered" evidence="6">
    <location>
        <begin position="582"/>
        <end position="630"/>
    </location>
</feature>
<evidence type="ECO:0000259" key="7">
    <source>
        <dbReference type="PROSITE" id="PS51903"/>
    </source>
</evidence>
<dbReference type="InterPro" id="IPR058954">
    <property type="entry name" value="AAA_lid_SMAX1"/>
</dbReference>
<dbReference type="Pfam" id="PF26587">
    <property type="entry name" value="AAA_lid_SMAX1"/>
    <property type="match status" value="1"/>
</dbReference>
<dbReference type="GO" id="GO:0005524">
    <property type="term" value="F:ATP binding"/>
    <property type="evidence" value="ECO:0007669"/>
    <property type="project" value="InterPro"/>
</dbReference>
<organism evidence="8 9">
    <name type="scientific">Ricinus communis</name>
    <name type="common">Castor bean</name>
    <dbReference type="NCBI Taxonomy" id="3988"/>
    <lineage>
        <taxon>Eukaryota</taxon>
        <taxon>Viridiplantae</taxon>
        <taxon>Streptophyta</taxon>
        <taxon>Embryophyta</taxon>
        <taxon>Tracheophyta</taxon>
        <taxon>Spermatophyta</taxon>
        <taxon>Magnoliopsida</taxon>
        <taxon>eudicotyledons</taxon>
        <taxon>Gunneridae</taxon>
        <taxon>Pentapetalae</taxon>
        <taxon>rosids</taxon>
        <taxon>fabids</taxon>
        <taxon>Malpighiales</taxon>
        <taxon>Euphorbiaceae</taxon>
        <taxon>Acalyphoideae</taxon>
        <taxon>Acalypheae</taxon>
        <taxon>Ricinus</taxon>
    </lineage>
</organism>
<protein>
    <recommendedName>
        <fullName evidence="7">Clp R domain-containing protein</fullName>
    </recommendedName>
</protein>
<dbReference type="GO" id="GO:0005634">
    <property type="term" value="C:nucleus"/>
    <property type="evidence" value="ECO:0000318"/>
    <property type="project" value="GO_Central"/>
</dbReference>
<dbReference type="InterPro" id="IPR003959">
    <property type="entry name" value="ATPase_AAA_core"/>
</dbReference>
<feature type="compositionally biased region" description="Basic and acidic residues" evidence="6">
    <location>
        <begin position="590"/>
        <end position="605"/>
    </location>
</feature>
<dbReference type="Pfam" id="PF07724">
    <property type="entry name" value="AAA_2"/>
    <property type="match status" value="1"/>
</dbReference>
<reference evidence="9" key="1">
    <citation type="journal article" date="2010" name="Nat. Biotechnol.">
        <title>Draft genome sequence of the oilseed species Ricinus communis.</title>
        <authorList>
            <person name="Chan A.P."/>
            <person name="Crabtree J."/>
            <person name="Zhao Q."/>
            <person name="Lorenzi H."/>
            <person name="Orvis J."/>
            <person name="Puiu D."/>
            <person name="Melake-Berhan A."/>
            <person name="Jones K.M."/>
            <person name="Redman J."/>
            <person name="Chen G."/>
            <person name="Cahoon E.B."/>
            <person name="Gedil M."/>
            <person name="Stanke M."/>
            <person name="Haas B.J."/>
            <person name="Wortman J.R."/>
            <person name="Fraser-Liggett C.M."/>
            <person name="Ravel J."/>
            <person name="Rabinowicz P.D."/>
        </authorList>
    </citation>
    <scope>NUCLEOTIDE SEQUENCE [LARGE SCALE GENOMIC DNA]</scope>
    <source>
        <strain evidence="9">cv. Hale</strain>
    </source>
</reference>
<dbReference type="Pfam" id="PF02861">
    <property type="entry name" value="Clp_N"/>
    <property type="match status" value="1"/>
</dbReference>
<keyword evidence="9" id="KW-1185">Reference proteome</keyword>
<evidence type="ECO:0000256" key="2">
    <source>
        <dbReference type="ARBA" id="ARBA00022737"/>
    </source>
</evidence>
<dbReference type="Gene3D" id="3.40.50.300">
    <property type="entry name" value="P-loop containing nucleotide triphosphate hydrolases"/>
    <property type="match status" value="1"/>
</dbReference>
<keyword evidence="2 5" id="KW-0677">Repeat</keyword>
<comment type="similarity">
    <text evidence="1">Belongs to the ClpA/ClpB family.</text>
</comment>
<dbReference type="InterPro" id="IPR004176">
    <property type="entry name" value="Clp_R_N"/>
</dbReference>
<dbReference type="InterPro" id="IPR027417">
    <property type="entry name" value="P-loop_NTPase"/>
</dbReference>
<evidence type="ECO:0000313" key="9">
    <source>
        <dbReference type="Proteomes" id="UP000008311"/>
    </source>
</evidence>
<name>B9T561_RICCO</name>
<feature type="region of interest" description="Disordered" evidence="6">
    <location>
        <begin position="538"/>
        <end position="559"/>
    </location>
</feature>
<dbReference type="Gene3D" id="1.10.1780.10">
    <property type="entry name" value="Clp, N-terminal domain"/>
    <property type="match status" value="1"/>
</dbReference>
<evidence type="ECO:0000313" key="8">
    <source>
        <dbReference type="EMBL" id="EEF28998.1"/>
    </source>
</evidence>
<feature type="domain" description="Clp R" evidence="7">
    <location>
        <begin position="8"/>
        <end position="175"/>
    </location>
</feature>
<dbReference type="InterPro" id="IPR058680">
    <property type="entry name" value="NBD_SMAX1-like"/>
</dbReference>
<dbReference type="PANTHER" id="PTHR43572">
    <property type="entry name" value="CHAPERONE PROTEIN CLPD, CHLOROPLASTIC"/>
    <property type="match status" value="1"/>
</dbReference>
<evidence type="ECO:0000256" key="1">
    <source>
        <dbReference type="ARBA" id="ARBA00008675"/>
    </source>
</evidence>
<accession>B9T561</accession>
<dbReference type="InParanoid" id="B9T561"/>
<dbReference type="PANTHER" id="PTHR43572:SF49">
    <property type="entry name" value="PROTEIN SMAX1-LIKE 8"/>
    <property type="match status" value="1"/>
</dbReference>
<keyword evidence="3" id="KW-0805">Transcription regulation</keyword>
<dbReference type="KEGG" id="rcu:8261733"/>
<gene>
    <name evidence="8" type="ORF">RCOM_0178710</name>
</gene>
<evidence type="ECO:0000256" key="6">
    <source>
        <dbReference type="SAM" id="MobiDB-lite"/>
    </source>
</evidence>
<dbReference type="OrthoDB" id="1723324at2759"/>
<dbReference type="AlphaFoldDB" id="B9T561"/>
<evidence type="ECO:0000256" key="5">
    <source>
        <dbReference type="PROSITE-ProRule" id="PRU01251"/>
    </source>
</evidence>
<dbReference type="PROSITE" id="PS51903">
    <property type="entry name" value="CLP_R"/>
    <property type="match status" value="1"/>
</dbReference>
<dbReference type="Pfam" id="PF23569">
    <property type="entry name" value="NBD_SMAX1"/>
    <property type="match status" value="1"/>
</dbReference>
<sequence>MPTPVITARQCLTPEAAHALDEAVSVARRRGHSQTTSLHAVSALLSIPSSILRDACVRARNSAYTPRLQFKALELCLSVSLDRVPASQLSEQDPPVSNSLMAAIKRSQANQRRQPENFHLYQQQQCSTTSVSCIKVELQNLILSILDDPVVSRVFGESGFRSSEIKLAIVRPLPQVLRLSQRFRGPPMFLCNLSDHSDPGPGRRGFSFPFFSGFTDGDENCRRIGEVLVRNKGRNPLLVGVCAYDTLASFNQLVEKRKDYVLPVELSGLRVICIESDVMKFASENFDKGCVDLRFEEVGRFVEQNLGPGLVVNLGDLKAFISSENDYSNSSNGLNDLMSYIVEKLTRMLQLYGRKVWLIGTTASYEGYLKFVSRFPSVEKDWDLQLLPITSFRTSMPESCPRSSLMESFIPFGGFFSTPSELNGSLSSSYQCISRCHLCNEKCEQEVLAVSKGGCVASVADQYQSNLPSWLQMAELGTNKGLDVKTRDDGDVLSAKVAGLQKKWDSICWRLHLTRPQGSNTLPSGFPTVVGFQLVEDKKDDAEKGSSNNTNAPLDGNRCMNVPIDLQKISRRQLGVPLSAASVANTESVKQWERPSKEEDHESDGLRSPCSYSNSSIADGNRASPTSATSVTTDLGLRISPISTSYDTKKPENKHYVELSRDLSGSFSPNNDVINGSISDHLAHSSSFSSLDIGRQFDPTSFKMLVRALTEKVSCQDEAVHLISQTIAHYRTRNERHQGSSLKRDIWFNFLGPDRCSKRKIAAALAEIIFGSSENLISADLSPQDGIVNMHSEEVHAYDVMFRGKTIIDYVAGELGKKPLAVVFLENVDKADVQAQNSLSRAIRTGKFSDSHGREVGINNAIFVTTSTLGDDKKLSSTKDFSTYSEERILRIKGQPMQMLIEQAPAEKMVQNLNHSPVMRKVPSSSVFVNKRKLVGANQNVNRHKTSEVAKRAHKTSSRYLDLNLPAEENDMQIIENGDSDNDSMSSNSKAWLQDFLDQLDRIVVFKPFDFDALGERILTGINDSFHKIVGSECLLDIDSKVTEQLLAAAYLSPRKRVVEEWMEQVLNKGFVEVLERYNLSAHSIVKLVSCKGLFLDEDMAGGHLPSKIILN</sequence>
<dbReference type="STRING" id="3988.B9T561"/>
<keyword evidence="4" id="KW-0804">Transcription</keyword>
<dbReference type="eggNOG" id="KOG1051">
    <property type="taxonomic scope" value="Eukaryota"/>
</dbReference>
<dbReference type="GO" id="GO:0044183">
    <property type="term" value="F:protein folding chaperone"/>
    <property type="evidence" value="ECO:0000318"/>
    <property type="project" value="GO_Central"/>
</dbReference>
<evidence type="ECO:0000256" key="4">
    <source>
        <dbReference type="ARBA" id="ARBA00023163"/>
    </source>
</evidence>
<dbReference type="SUPFAM" id="SSF81923">
    <property type="entry name" value="Double Clp-N motif"/>
    <property type="match status" value="1"/>
</dbReference>
<dbReference type="SUPFAM" id="SSF52540">
    <property type="entry name" value="P-loop containing nucleoside triphosphate hydrolases"/>
    <property type="match status" value="1"/>
</dbReference>